<dbReference type="InParanoid" id="A8P7X4"/>
<dbReference type="Gene3D" id="3.40.50.1820">
    <property type="entry name" value="alpha/beta hydrolase"/>
    <property type="match status" value="1"/>
</dbReference>
<feature type="domain" description="AB hydrolase-1" evidence="3">
    <location>
        <begin position="79"/>
        <end position="267"/>
    </location>
</feature>
<evidence type="ECO:0000256" key="1">
    <source>
        <dbReference type="ARBA" id="ARBA00010088"/>
    </source>
</evidence>
<dbReference type="GeneID" id="6016062"/>
<feature type="domain" description="Peptidase S33 tripeptidyl aminopeptidase-like C-terminal" evidence="4">
    <location>
        <begin position="491"/>
        <end position="542"/>
    </location>
</feature>
<gene>
    <name evidence="5" type="ORF">CC1G_06661</name>
</gene>
<sequence>MELGTIFVFLLTQRRPYIPSIPQITPSQNLTWHECYSTFECARLEVPLDYDNPTGPQAVIALTRKPAGVPTSSADYKGPILFNPGGPGQSGVEFVLGLGDLLAMGLGPQFDLVGFDPRGIARSTPRASIFATEAERAFFGNAYLSQMVNGTGEGVAKAWGIGHVIGKLAKAHDEEEGDYLQYINTPNTARDMVRILERYGEEKLKYWGISYGSVLGATFATMFPDKVERMVLDGVVDLDDHYTVAWGDNLQDADNVLEQFFTGCAAAGPSGCAFHQPSAADIKASFYQLANQIRNEPIPVYTTSTSGAPTYGLLDYSKFQTAVFYALYSPFSSFAPLAEVLAQLADGNPEPFFAFDGAQPFRCDCDAAGGEEEEMQAVTEGTAAVLCTDGAKVPEGLGDTQTAFAGLSAKSEWAGVWAWMRLSCLGWPKKTPAASFEGPYAANTSHPILFIGSTAGTSLDDWTSEYILSPLSPSETDVFLARHLPTDHIISANKVSQGFNGSVVLTQDAPGHTSLGATSFCTQLAIREYFINGSLPAPDTVCDVIGSPFPGGLARRSRRDVEDSFSGASGLEGVDVEQWMDAVEKLSKEAAARHAYGPLRI</sequence>
<dbReference type="InterPro" id="IPR013595">
    <property type="entry name" value="Pept_S33_TAP-like_C"/>
</dbReference>
<reference evidence="5 6" key="1">
    <citation type="journal article" date="2010" name="Proc. Natl. Acad. Sci. U.S.A.">
        <title>Insights into evolution of multicellular fungi from the assembled chromosomes of the mushroom Coprinopsis cinerea (Coprinus cinereus).</title>
        <authorList>
            <person name="Stajich J.E."/>
            <person name="Wilke S.K."/>
            <person name="Ahren D."/>
            <person name="Au C.H."/>
            <person name="Birren B.W."/>
            <person name="Borodovsky M."/>
            <person name="Burns C."/>
            <person name="Canback B."/>
            <person name="Casselton L.A."/>
            <person name="Cheng C.K."/>
            <person name="Deng J."/>
            <person name="Dietrich F.S."/>
            <person name="Fargo D.C."/>
            <person name="Farman M.L."/>
            <person name="Gathman A.C."/>
            <person name="Goldberg J."/>
            <person name="Guigo R."/>
            <person name="Hoegger P.J."/>
            <person name="Hooker J.B."/>
            <person name="Huggins A."/>
            <person name="James T.Y."/>
            <person name="Kamada T."/>
            <person name="Kilaru S."/>
            <person name="Kodira C."/>
            <person name="Kues U."/>
            <person name="Kupfer D."/>
            <person name="Kwan H.S."/>
            <person name="Lomsadze A."/>
            <person name="Li W."/>
            <person name="Lilly W.W."/>
            <person name="Ma L.J."/>
            <person name="Mackey A.J."/>
            <person name="Manning G."/>
            <person name="Martin F."/>
            <person name="Muraguchi H."/>
            <person name="Natvig D.O."/>
            <person name="Palmerini H."/>
            <person name="Ramesh M.A."/>
            <person name="Rehmeyer C.J."/>
            <person name="Roe B.A."/>
            <person name="Shenoy N."/>
            <person name="Stanke M."/>
            <person name="Ter-Hovhannisyan V."/>
            <person name="Tunlid A."/>
            <person name="Velagapudi R."/>
            <person name="Vision T.J."/>
            <person name="Zeng Q."/>
            <person name="Zolan M.E."/>
            <person name="Pukkila P.J."/>
        </authorList>
    </citation>
    <scope>NUCLEOTIDE SEQUENCE [LARGE SCALE GENOMIC DNA]</scope>
    <source>
        <strain evidence="6">Okayama-7 / 130 / ATCC MYA-4618 / FGSC 9003</strain>
    </source>
</reference>
<keyword evidence="6" id="KW-1185">Reference proteome</keyword>
<comment type="caution">
    <text evidence="5">The sequence shown here is derived from an EMBL/GenBank/DDBJ whole genome shotgun (WGS) entry which is preliminary data.</text>
</comment>
<dbReference type="InterPro" id="IPR000073">
    <property type="entry name" value="AB_hydrolase_1"/>
</dbReference>
<dbReference type="InterPro" id="IPR051601">
    <property type="entry name" value="Serine_prot/Carboxylest_S33"/>
</dbReference>
<dbReference type="Proteomes" id="UP000001861">
    <property type="component" value="Unassembled WGS sequence"/>
</dbReference>
<dbReference type="eggNOG" id="ENOG502RY03">
    <property type="taxonomic scope" value="Eukaryota"/>
</dbReference>
<organism evidence="5 6">
    <name type="scientific">Coprinopsis cinerea (strain Okayama-7 / 130 / ATCC MYA-4618 / FGSC 9003)</name>
    <name type="common">Inky cap fungus</name>
    <name type="synonym">Hormographiella aspergillata</name>
    <dbReference type="NCBI Taxonomy" id="240176"/>
    <lineage>
        <taxon>Eukaryota</taxon>
        <taxon>Fungi</taxon>
        <taxon>Dikarya</taxon>
        <taxon>Basidiomycota</taxon>
        <taxon>Agaricomycotina</taxon>
        <taxon>Agaricomycetes</taxon>
        <taxon>Agaricomycetidae</taxon>
        <taxon>Agaricales</taxon>
        <taxon>Agaricineae</taxon>
        <taxon>Psathyrellaceae</taxon>
        <taxon>Coprinopsis</taxon>
    </lineage>
</organism>
<evidence type="ECO:0008006" key="7">
    <source>
        <dbReference type="Google" id="ProtNLM"/>
    </source>
</evidence>
<dbReference type="RefSeq" id="XP_001839448.2">
    <property type="nucleotide sequence ID" value="XM_001839396.2"/>
</dbReference>
<name>A8P7X4_COPC7</name>
<accession>A8P7X4</accession>
<evidence type="ECO:0000256" key="2">
    <source>
        <dbReference type="ARBA" id="ARBA00022801"/>
    </source>
</evidence>
<evidence type="ECO:0000259" key="4">
    <source>
        <dbReference type="Pfam" id="PF08386"/>
    </source>
</evidence>
<keyword evidence="2" id="KW-0378">Hydrolase</keyword>
<evidence type="ECO:0000313" key="5">
    <source>
        <dbReference type="EMBL" id="EAU82351.2"/>
    </source>
</evidence>
<comment type="similarity">
    <text evidence="1">Belongs to the peptidase S33 family.</text>
</comment>
<dbReference type="HOGENOM" id="CLU_013364_5_2_1"/>
<protein>
    <recommendedName>
        <fullName evidence="7">AB hydrolase-1 domain-containing protein</fullName>
    </recommendedName>
</protein>
<proteinExistence type="inferred from homology"/>
<dbReference type="OMA" id="WAEIRMS"/>
<dbReference type="InterPro" id="IPR029058">
    <property type="entry name" value="AB_hydrolase_fold"/>
</dbReference>
<dbReference type="GO" id="GO:0016787">
    <property type="term" value="F:hydrolase activity"/>
    <property type="evidence" value="ECO:0007669"/>
    <property type="project" value="UniProtKB-KW"/>
</dbReference>
<dbReference type="PANTHER" id="PTHR43248">
    <property type="entry name" value="2-SUCCINYL-6-HYDROXY-2,4-CYCLOHEXADIENE-1-CARBOXYLATE SYNTHASE"/>
    <property type="match status" value="1"/>
</dbReference>
<dbReference type="PANTHER" id="PTHR43248:SF25">
    <property type="entry name" value="AB HYDROLASE-1 DOMAIN-CONTAINING PROTEIN-RELATED"/>
    <property type="match status" value="1"/>
</dbReference>
<dbReference type="OrthoDB" id="425534at2759"/>
<dbReference type="KEGG" id="cci:CC1G_06661"/>
<evidence type="ECO:0000313" key="6">
    <source>
        <dbReference type="Proteomes" id="UP000001861"/>
    </source>
</evidence>
<dbReference type="AlphaFoldDB" id="A8P7X4"/>
<dbReference type="EMBL" id="AACS02000005">
    <property type="protein sequence ID" value="EAU82351.2"/>
    <property type="molecule type" value="Genomic_DNA"/>
</dbReference>
<dbReference type="SUPFAM" id="SSF53474">
    <property type="entry name" value="alpha/beta-Hydrolases"/>
    <property type="match status" value="1"/>
</dbReference>
<dbReference type="Pfam" id="PF08386">
    <property type="entry name" value="Abhydrolase_4"/>
    <property type="match status" value="1"/>
</dbReference>
<dbReference type="VEuPathDB" id="FungiDB:CC1G_06661"/>
<dbReference type="Pfam" id="PF00561">
    <property type="entry name" value="Abhydrolase_1"/>
    <property type="match status" value="1"/>
</dbReference>
<evidence type="ECO:0000259" key="3">
    <source>
        <dbReference type="Pfam" id="PF00561"/>
    </source>
</evidence>